<dbReference type="EC" id="2.7.1.6" evidence="10"/>
<name>A0A542YTQ7_9MICO</name>
<dbReference type="InterPro" id="IPR000705">
    <property type="entry name" value="Galactokinase"/>
</dbReference>
<evidence type="ECO:0000313" key="15">
    <source>
        <dbReference type="EMBL" id="TQL51476.1"/>
    </source>
</evidence>
<dbReference type="PANTHER" id="PTHR10457">
    <property type="entry name" value="MEVALONATE KINASE/GALACTOKINASE"/>
    <property type="match status" value="1"/>
</dbReference>
<keyword evidence="3" id="KW-0479">Metal-binding</keyword>
<evidence type="ECO:0000256" key="10">
    <source>
        <dbReference type="NCBIfam" id="TIGR00131"/>
    </source>
</evidence>
<dbReference type="InterPro" id="IPR013750">
    <property type="entry name" value="GHMP_kinase_C_dom"/>
</dbReference>
<evidence type="ECO:0000259" key="14">
    <source>
        <dbReference type="Pfam" id="PF10509"/>
    </source>
</evidence>
<protein>
    <recommendedName>
        <fullName evidence="10">Galactokinase</fullName>
        <ecNumber evidence="10">2.7.1.6</ecNumber>
    </recommendedName>
</protein>
<evidence type="ECO:0000259" key="13">
    <source>
        <dbReference type="Pfam" id="PF08544"/>
    </source>
</evidence>
<evidence type="ECO:0000256" key="5">
    <source>
        <dbReference type="ARBA" id="ARBA00022777"/>
    </source>
</evidence>
<keyword evidence="4" id="KW-0547">Nucleotide-binding</keyword>
<dbReference type="Gene3D" id="3.30.230.10">
    <property type="match status" value="1"/>
</dbReference>
<dbReference type="InterPro" id="IPR036554">
    <property type="entry name" value="GHMP_kinase_C_sf"/>
</dbReference>
<comment type="caution">
    <text evidence="15">The sequence shown here is derived from an EMBL/GenBank/DDBJ whole genome shotgun (WGS) entry which is preliminary data.</text>
</comment>
<dbReference type="InterPro" id="IPR006206">
    <property type="entry name" value="Mevalonate/galactokinase"/>
</dbReference>
<dbReference type="Pfam" id="PF10509">
    <property type="entry name" value="GalKase_gal_bdg"/>
    <property type="match status" value="1"/>
</dbReference>
<evidence type="ECO:0000256" key="11">
    <source>
        <dbReference type="SAM" id="MobiDB-lite"/>
    </source>
</evidence>
<keyword evidence="2" id="KW-0808">Transferase</keyword>
<evidence type="ECO:0000256" key="1">
    <source>
        <dbReference type="ARBA" id="ARBA00006566"/>
    </source>
</evidence>
<comment type="similarity">
    <text evidence="1">Belongs to the GHMP kinase family. GalK subfamily.</text>
</comment>
<dbReference type="Gene3D" id="3.30.70.890">
    <property type="entry name" value="GHMP kinase, C-terminal domain"/>
    <property type="match status" value="1"/>
</dbReference>
<dbReference type="PANTHER" id="PTHR10457:SF7">
    <property type="entry name" value="GALACTOKINASE-RELATED"/>
    <property type="match status" value="1"/>
</dbReference>
<dbReference type="PRINTS" id="PR00473">
    <property type="entry name" value="GALCTOKINASE"/>
</dbReference>
<keyword evidence="6" id="KW-0067">ATP-binding</keyword>
<evidence type="ECO:0000256" key="4">
    <source>
        <dbReference type="ARBA" id="ARBA00022741"/>
    </source>
</evidence>
<dbReference type="Pfam" id="PF08544">
    <property type="entry name" value="GHMP_kinases_C"/>
    <property type="match status" value="1"/>
</dbReference>
<dbReference type="InterPro" id="IPR006204">
    <property type="entry name" value="GHMP_kinase_N_dom"/>
</dbReference>
<dbReference type="InterPro" id="IPR019539">
    <property type="entry name" value="GalKase_N"/>
</dbReference>
<evidence type="ECO:0000256" key="9">
    <source>
        <dbReference type="ARBA" id="ARBA00023277"/>
    </source>
</evidence>
<dbReference type="InterPro" id="IPR020568">
    <property type="entry name" value="Ribosomal_Su5_D2-typ_SF"/>
</dbReference>
<dbReference type="GO" id="GO:0006012">
    <property type="term" value="P:galactose metabolic process"/>
    <property type="evidence" value="ECO:0007669"/>
    <property type="project" value="UniProtKB-UniRule"/>
</dbReference>
<dbReference type="RefSeq" id="WP_141785470.1">
    <property type="nucleotide sequence ID" value="NZ_BAAAIK010000011.1"/>
</dbReference>
<evidence type="ECO:0000256" key="3">
    <source>
        <dbReference type="ARBA" id="ARBA00022723"/>
    </source>
</evidence>
<organism evidence="15 16">
    <name type="scientific">Ornithinicoccus hortensis</name>
    <dbReference type="NCBI Taxonomy" id="82346"/>
    <lineage>
        <taxon>Bacteria</taxon>
        <taxon>Bacillati</taxon>
        <taxon>Actinomycetota</taxon>
        <taxon>Actinomycetes</taxon>
        <taxon>Micrococcales</taxon>
        <taxon>Intrasporangiaceae</taxon>
        <taxon>Ornithinicoccus</taxon>
    </lineage>
</organism>
<dbReference type="PRINTS" id="PR00959">
    <property type="entry name" value="MEVGALKINASE"/>
</dbReference>
<keyword evidence="9" id="KW-0119">Carbohydrate metabolism</keyword>
<evidence type="ECO:0000256" key="2">
    <source>
        <dbReference type="ARBA" id="ARBA00022679"/>
    </source>
</evidence>
<dbReference type="PIRSF" id="PIRSF000530">
    <property type="entry name" value="Galactokinase"/>
    <property type="match status" value="1"/>
</dbReference>
<evidence type="ECO:0000256" key="7">
    <source>
        <dbReference type="ARBA" id="ARBA00022842"/>
    </source>
</evidence>
<dbReference type="SUPFAM" id="SSF54211">
    <property type="entry name" value="Ribosomal protein S5 domain 2-like"/>
    <property type="match status" value="1"/>
</dbReference>
<dbReference type="Pfam" id="PF00288">
    <property type="entry name" value="GHMP_kinases_N"/>
    <property type="match status" value="1"/>
</dbReference>
<keyword evidence="5 15" id="KW-0418">Kinase</keyword>
<feature type="domain" description="Galactokinase N-terminal" evidence="14">
    <location>
        <begin position="13"/>
        <end position="51"/>
    </location>
</feature>
<keyword evidence="7" id="KW-0460">Magnesium</keyword>
<dbReference type="FunFam" id="3.30.70.890:FF:000001">
    <property type="entry name" value="Galactokinase"/>
    <property type="match status" value="1"/>
</dbReference>
<feature type="region of interest" description="Disordered" evidence="11">
    <location>
        <begin position="1"/>
        <end position="22"/>
    </location>
</feature>
<accession>A0A542YTQ7</accession>
<reference evidence="15 16" key="1">
    <citation type="submission" date="2019-06" db="EMBL/GenBank/DDBJ databases">
        <title>Sequencing the genomes of 1000 actinobacteria strains.</title>
        <authorList>
            <person name="Klenk H.-P."/>
        </authorList>
    </citation>
    <scope>NUCLEOTIDE SEQUENCE [LARGE SCALE GENOMIC DNA]</scope>
    <source>
        <strain evidence="15 16">DSM 12335</strain>
    </source>
</reference>
<dbReference type="Proteomes" id="UP000319516">
    <property type="component" value="Unassembled WGS sequence"/>
</dbReference>
<evidence type="ECO:0000256" key="8">
    <source>
        <dbReference type="ARBA" id="ARBA00023144"/>
    </source>
</evidence>
<feature type="domain" description="GHMP kinase N-terminal" evidence="12">
    <location>
        <begin position="85"/>
        <end position="170"/>
    </location>
</feature>
<dbReference type="GO" id="GO:0046872">
    <property type="term" value="F:metal ion binding"/>
    <property type="evidence" value="ECO:0007669"/>
    <property type="project" value="UniProtKB-KW"/>
</dbReference>
<gene>
    <name evidence="15" type="ORF">FB467_2622</name>
</gene>
<proteinExistence type="inferred from homology"/>
<dbReference type="OrthoDB" id="250531at2"/>
<sequence length="374" mass="38539">MSSGPAGAASPREQGTWSAPGRVNLIGDHTDYNHGLALPFALPLRTVVRARRRDDRQISATSAGHDPVSFLLPGAPGEVRGWGCYVAGVAWALASAGFEVPGADLSISSDVPVGAGLSSSHSLQCAVALALCGLAGVDPDRTELARLVQRVENDYVGAPTGLLDQMAVLHSAAGQLSLFDARELTVRPVPVDLAAAGLEFLVIDTRAPHRLVDGAYAERRRSCEAAAERLGLGSLREVADPEAALARLAGEPVLQRRARYILGENARVRQVVDLVEAGRVAEVGSVLTASHVAARDDFQNTVPEVDLAVATAVSAGALGARMTGGGFGGSVITLLAPGARQDVQAAVTAAYEDAGYARPAFLAVTPARGAGPGE</sequence>
<dbReference type="EMBL" id="VFOP01000001">
    <property type="protein sequence ID" value="TQL51476.1"/>
    <property type="molecule type" value="Genomic_DNA"/>
</dbReference>
<keyword evidence="16" id="KW-1185">Reference proteome</keyword>
<evidence type="ECO:0000256" key="6">
    <source>
        <dbReference type="ARBA" id="ARBA00022840"/>
    </source>
</evidence>
<keyword evidence="8" id="KW-0299">Galactose metabolism</keyword>
<dbReference type="InterPro" id="IPR014721">
    <property type="entry name" value="Ribsml_uS5_D2-typ_fold_subgr"/>
</dbReference>
<dbReference type="GO" id="GO:0005524">
    <property type="term" value="F:ATP binding"/>
    <property type="evidence" value="ECO:0007669"/>
    <property type="project" value="UniProtKB-UniRule"/>
</dbReference>
<dbReference type="InterPro" id="IPR019741">
    <property type="entry name" value="Galactokinase_CS"/>
</dbReference>
<dbReference type="GO" id="GO:0004335">
    <property type="term" value="F:galactokinase activity"/>
    <property type="evidence" value="ECO:0007669"/>
    <property type="project" value="UniProtKB-UniRule"/>
</dbReference>
<dbReference type="GO" id="GO:0005829">
    <property type="term" value="C:cytosol"/>
    <property type="evidence" value="ECO:0007669"/>
    <property type="project" value="TreeGrafter"/>
</dbReference>
<dbReference type="SUPFAM" id="SSF55060">
    <property type="entry name" value="GHMP Kinase, C-terminal domain"/>
    <property type="match status" value="1"/>
</dbReference>
<dbReference type="AlphaFoldDB" id="A0A542YTQ7"/>
<dbReference type="PROSITE" id="PS00106">
    <property type="entry name" value="GALACTOKINASE"/>
    <property type="match status" value="1"/>
</dbReference>
<dbReference type="NCBIfam" id="TIGR00131">
    <property type="entry name" value="gal_kin"/>
    <property type="match status" value="1"/>
</dbReference>
<evidence type="ECO:0000313" key="16">
    <source>
        <dbReference type="Proteomes" id="UP000319516"/>
    </source>
</evidence>
<feature type="domain" description="GHMP kinase C-terminal" evidence="13">
    <location>
        <begin position="274"/>
        <end position="352"/>
    </location>
</feature>
<evidence type="ECO:0000259" key="12">
    <source>
        <dbReference type="Pfam" id="PF00288"/>
    </source>
</evidence>